<dbReference type="SUPFAM" id="SSF88659">
    <property type="entry name" value="Sigma3 and sigma4 domains of RNA polymerase sigma factors"/>
    <property type="match status" value="1"/>
</dbReference>
<name>A0A6N3AXZ6_CLOBU</name>
<dbReference type="AlphaFoldDB" id="A0A6N3AXZ6"/>
<dbReference type="RefSeq" id="WP_002582912.1">
    <property type="nucleotide sequence ID" value="NZ_CACRTU010000010.1"/>
</dbReference>
<accession>A0A6N3AXZ6</accession>
<sequence length="176" mass="21076">MDKTGCKKVEGKNKYQKIEGKLYNYYRYKNEIGKLKATMKNMEKHIKDIEDRIKNAHNYISLDVGIPSVGIGERIQTSSNCISYFERQLEQEVTKLQREKIDKIKRIYKIDRRIRDMESLICEMDYYLSLLDQEDKKIIELKYRYKRSLSYIAMEMSFSNSTVIRKKDRVISKLCI</sequence>
<keyword evidence="1" id="KW-0175">Coiled coil</keyword>
<reference evidence="2" key="1">
    <citation type="submission" date="2019-11" db="EMBL/GenBank/DDBJ databases">
        <authorList>
            <person name="Feng L."/>
        </authorList>
    </citation>
    <scope>NUCLEOTIDE SEQUENCE</scope>
    <source>
        <strain evidence="2">CButyricumLFYP62</strain>
    </source>
</reference>
<protein>
    <submittedName>
        <fullName evidence="2">Uncharacterized protein</fullName>
    </submittedName>
</protein>
<dbReference type="EMBL" id="CACRTU010000010">
    <property type="protein sequence ID" value="VYT95028.1"/>
    <property type="molecule type" value="Genomic_DNA"/>
</dbReference>
<organism evidence="2">
    <name type="scientific">Clostridium butyricum</name>
    <dbReference type="NCBI Taxonomy" id="1492"/>
    <lineage>
        <taxon>Bacteria</taxon>
        <taxon>Bacillati</taxon>
        <taxon>Bacillota</taxon>
        <taxon>Clostridia</taxon>
        <taxon>Eubacteriales</taxon>
        <taxon>Clostridiaceae</taxon>
        <taxon>Clostridium</taxon>
    </lineage>
</organism>
<proteinExistence type="predicted"/>
<gene>
    <name evidence="2" type="ORF">CBLFYP62_01143</name>
</gene>
<evidence type="ECO:0000256" key="1">
    <source>
        <dbReference type="SAM" id="Coils"/>
    </source>
</evidence>
<dbReference type="InterPro" id="IPR013324">
    <property type="entry name" value="RNA_pol_sigma_r3/r4-like"/>
</dbReference>
<feature type="coiled-coil region" evidence="1">
    <location>
        <begin position="32"/>
        <end position="59"/>
    </location>
</feature>
<evidence type="ECO:0000313" key="2">
    <source>
        <dbReference type="EMBL" id="VYT95028.1"/>
    </source>
</evidence>